<accession>A0AAD1YN88</accession>
<keyword evidence="2" id="KW-1185">Reference proteome</keyword>
<evidence type="ECO:0000313" key="1">
    <source>
        <dbReference type="EMBL" id="CAI9754025.1"/>
    </source>
</evidence>
<dbReference type="EMBL" id="OU503036">
    <property type="protein sequence ID" value="CAI9754025.1"/>
    <property type="molecule type" value="Genomic_DNA"/>
</dbReference>
<name>A0AAD1YN88_9LAMI</name>
<dbReference type="PANTHER" id="PTHR35121">
    <property type="entry name" value="HOMEODOMAIN PROTEIN 8, PUTATIVE-RELATED"/>
    <property type="match status" value="1"/>
</dbReference>
<organism evidence="1 2">
    <name type="scientific">Fraxinus pennsylvanica</name>
    <dbReference type="NCBI Taxonomy" id="56036"/>
    <lineage>
        <taxon>Eukaryota</taxon>
        <taxon>Viridiplantae</taxon>
        <taxon>Streptophyta</taxon>
        <taxon>Embryophyta</taxon>
        <taxon>Tracheophyta</taxon>
        <taxon>Spermatophyta</taxon>
        <taxon>Magnoliopsida</taxon>
        <taxon>eudicotyledons</taxon>
        <taxon>Gunneridae</taxon>
        <taxon>Pentapetalae</taxon>
        <taxon>asterids</taxon>
        <taxon>lamiids</taxon>
        <taxon>Lamiales</taxon>
        <taxon>Oleaceae</taxon>
        <taxon>Oleeae</taxon>
        <taxon>Fraxinus</taxon>
    </lineage>
</organism>
<gene>
    <name evidence="1" type="ORF">FPE_LOCUS1456</name>
</gene>
<dbReference type="AlphaFoldDB" id="A0AAD1YN88"/>
<sequence>MATGAAGDGLLRGVFEGCISGSDMGIQRRPYHKNCRRSWSEGCLALMGVGISSSPCSSPARSPREITRTQTQTQLIQCKEEEETKAMVAVAKVVVVQVMVELTLGCWFADGGGREGDGRAGDGGATPCGGAAAMICSREASEPLQAEVQLLRSALRLSVLSKLSLSQIVGDLKFL</sequence>
<protein>
    <submittedName>
        <fullName evidence="1">Uncharacterized protein</fullName>
    </submittedName>
</protein>
<dbReference type="PANTHER" id="PTHR35121:SF2">
    <property type="entry name" value="SWIM-TYPE DOMAIN-CONTAINING PROTEIN"/>
    <property type="match status" value="1"/>
</dbReference>
<reference evidence="1" key="1">
    <citation type="submission" date="2023-05" db="EMBL/GenBank/DDBJ databases">
        <authorList>
            <person name="Huff M."/>
        </authorList>
    </citation>
    <scope>NUCLEOTIDE SEQUENCE</scope>
</reference>
<proteinExistence type="predicted"/>
<dbReference type="Proteomes" id="UP000834106">
    <property type="component" value="Chromosome 1"/>
</dbReference>
<evidence type="ECO:0000313" key="2">
    <source>
        <dbReference type="Proteomes" id="UP000834106"/>
    </source>
</evidence>